<keyword evidence="6" id="KW-1185">Reference proteome</keyword>
<dbReference type="InterPro" id="IPR018247">
    <property type="entry name" value="EF_Hand_1_Ca_BS"/>
</dbReference>
<sequence>MKTYSSKLIALLSLMLCSKLSYGTDGDYRQNDRNERRGPPQFSQLDLDGDNSVTLDEFSQQPIPHGDHETIFKHIDSDGDGIITELELTSHKPPRRPRN</sequence>
<proteinExistence type="predicted"/>
<feature type="domain" description="EF-hand" evidence="3">
    <location>
        <begin position="42"/>
        <end position="59"/>
    </location>
</feature>
<dbReference type="InterPro" id="IPR011992">
    <property type="entry name" value="EF-hand-dom_pair"/>
</dbReference>
<evidence type="ECO:0000313" key="6">
    <source>
        <dbReference type="Proteomes" id="UP001215231"/>
    </source>
</evidence>
<feature type="region of interest" description="Disordered" evidence="1">
    <location>
        <begin position="22"/>
        <end position="67"/>
    </location>
</feature>
<feature type="compositionally biased region" description="Polar residues" evidence="1">
    <location>
        <begin position="51"/>
        <end position="62"/>
    </location>
</feature>
<gene>
    <name evidence="5" type="ORF">H3N35_06805</name>
</gene>
<dbReference type="Gene3D" id="1.10.238.10">
    <property type="entry name" value="EF-hand"/>
    <property type="match status" value="1"/>
</dbReference>
<evidence type="ECO:0000259" key="3">
    <source>
        <dbReference type="Pfam" id="PF13202"/>
    </source>
</evidence>
<dbReference type="Pfam" id="PF13202">
    <property type="entry name" value="EF-hand_5"/>
    <property type="match status" value="1"/>
</dbReference>
<evidence type="ECO:0000259" key="4">
    <source>
        <dbReference type="Pfam" id="PF13833"/>
    </source>
</evidence>
<dbReference type="InterPro" id="IPR002048">
    <property type="entry name" value="EF_hand_dom"/>
</dbReference>
<name>A0ABY7VI61_9GAMM</name>
<feature type="compositionally biased region" description="Basic and acidic residues" evidence="1">
    <location>
        <begin position="26"/>
        <end position="38"/>
    </location>
</feature>
<dbReference type="EMBL" id="CP059693">
    <property type="protein sequence ID" value="WDE13146.1"/>
    <property type="molecule type" value="Genomic_DNA"/>
</dbReference>
<dbReference type="PROSITE" id="PS00018">
    <property type="entry name" value="EF_HAND_1"/>
    <property type="match status" value="2"/>
</dbReference>
<dbReference type="SUPFAM" id="SSF47473">
    <property type="entry name" value="EF-hand"/>
    <property type="match status" value="1"/>
</dbReference>
<reference evidence="5 6" key="1">
    <citation type="journal article" date="2022" name="Mar. Drugs">
        <title>Bioassay-Guided Fractionation Leads to the Detection of Cholic Acid Generated by the Rare Thalassomonas sp.</title>
        <authorList>
            <person name="Pheiffer F."/>
            <person name="Schneider Y.K."/>
            <person name="Hansen E.H."/>
            <person name="Andersen J.H."/>
            <person name="Isaksson J."/>
            <person name="Busche T."/>
            <person name="R C."/>
            <person name="Kalinowski J."/>
            <person name="Zyl L.V."/>
            <person name="Trindade M."/>
        </authorList>
    </citation>
    <scope>NUCLEOTIDE SEQUENCE [LARGE SCALE GENOMIC DNA]</scope>
    <source>
        <strain evidence="5 6">A5K-61T</strain>
    </source>
</reference>
<dbReference type="Proteomes" id="UP001215231">
    <property type="component" value="Chromosome"/>
</dbReference>
<evidence type="ECO:0000313" key="5">
    <source>
        <dbReference type="EMBL" id="WDE13146.1"/>
    </source>
</evidence>
<feature type="signal peptide" evidence="2">
    <location>
        <begin position="1"/>
        <end position="23"/>
    </location>
</feature>
<accession>A0ABY7VI61</accession>
<keyword evidence="2" id="KW-0732">Signal</keyword>
<organism evidence="5 6">
    <name type="scientific">Thalassomonas haliotis</name>
    <dbReference type="NCBI Taxonomy" id="485448"/>
    <lineage>
        <taxon>Bacteria</taxon>
        <taxon>Pseudomonadati</taxon>
        <taxon>Pseudomonadota</taxon>
        <taxon>Gammaproteobacteria</taxon>
        <taxon>Alteromonadales</taxon>
        <taxon>Colwelliaceae</taxon>
        <taxon>Thalassomonas</taxon>
    </lineage>
</organism>
<feature type="chain" id="PRO_5046487409" evidence="2">
    <location>
        <begin position="24"/>
        <end position="99"/>
    </location>
</feature>
<dbReference type="RefSeq" id="WP_274053490.1">
    <property type="nucleotide sequence ID" value="NZ_CP059693.1"/>
</dbReference>
<feature type="domain" description="EF-hand" evidence="4">
    <location>
        <begin position="70"/>
        <end position="85"/>
    </location>
</feature>
<dbReference type="Pfam" id="PF13833">
    <property type="entry name" value="EF-hand_8"/>
    <property type="match status" value="1"/>
</dbReference>
<evidence type="ECO:0000256" key="2">
    <source>
        <dbReference type="SAM" id="SignalP"/>
    </source>
</evidence>
<protein>
    <submittedName>
        <fullName evidence="5">EF-hand domain-containing protein</fullName>
    </submittedName>
</protein>
<evidence type="ECO:0000256" key="1">
    <source>
        <dbReference type="SAM" id="MobiDB-lite"/>
    </source>
</evidence>